<evidence type="ECO:0000313" key="2">
    <source>
        <dbReference type="EMBL" id="UUY02822.1"/>
    </source>
</evidence>
<evidence type="ECO:0000313" key="3">
    <source>
        <dbReference type="Proteomes" id="UP001058860"/>
    </source>
</evidence>
<protein>
    <recommendedName>
        <fullName evidence="1">N,N-dimethylformamidase beta subunit-like C-terminal domain-containing protein</fullName>
    </recommendedName>
</protein>
<gene>
    <name evidence="2" type="ORF">LRS13_19360</name>
</gene>
<keyword evidence="3" id="KW-1185">Reference proteome</keyword>
<dbReference type="RefSeq" id="WP_353863345.1">
    <property type="nucleotide sequence ID" value="NZ_CP088295.1"/>
</dbReference>
<sequence length="702" mass="75664">MASASEPEVTLDVIRLYCGDEHPEGPGARSVPVDVDGAGTYGCTLQPVPRGSFAIGELPDDTTLDGFTAEVWVWPTTPRLDRRQGLLACPGHFTLLLDADGALVLELGDGEVRLDRGPAERRWSRVVAAFDPAAATARLTLETHGWPPRTETATATVNTSGPTPAHCVVIAAAGFAEDADQPVGTGLFNGKLEAPRVWATALAPDELMTSPLAAWELGAASDTSPVAFFHLPSRPATGHAYTGAANHPDLEPAHYGACHFHEDDLEDCAWTPTARLTLPSELPSGVYGARLRAGDLEDVVPFFVLPPEGTATADVAILFPTVSYGAYANERMQERAFVHEPGVMGMEIQPDRGDLILREHPELGSSLYDTHTDGTGVAFSSFRRPVLNMRPWHRNWQTHAPRAFSADLYVTDWLDREGVDADVLTDHDLHSEGAALLAPYRVLITGCHPEYWTAPMMDALETWLDGGGRLMYLGGNGFYWVTSIDPEREHVVEIRRGVCGIRCWESAAGEMHHTSTGELGGLWRNRGRSPNALVGVGFAAQGFDPDAPGYHQSPAARDPRAAFVFDGIGEDEVIGDFGFSMGGAASDEIDRHDVRYGSPPEALVLATSQGGHSDFVLLVCEDVPVTHLRLGGTTCDDVRADITLMPTANGGAVFSVGSIGWTAAMAYERYDNNVARMSLNVLRRFLDPAPLELETHPLPEVA</sequence>
<feature type="domain" description="N,N-dimethylformamidase beta subunit-like C-terminal" evidence="1">
    <location>
        <begin position="237"/>
        <end position="671"/>
    </location>
</feature>
<evidence type="ECO:0000259" key="1">
    <source>
        <dbReference type="Pfam" id="PF20254"/>
    </source>
</evidence>
<dbReference type="InterPro" id="IPR046540">
    <property type="entry name" value="DMFA2_C"/>
</dbReference>
<organism evidence="2 3">
    <name type="scientific">Svornostia abyssi</name>
    <dbReference type="NCBI Taxonomy" id="2898438"/>
    <lineage>
        <taxon>Bacteria</taxon>
        <taxon>Bacillati</taxon>
        <taxon>Actinomycetota</taxon>
        <taxon>Thermoleophilia</taxon>
        <taxon>Solirubrobacterales</taxon>
        <taxon>Baekduiaceae</taxon>
        <taxon>Svornostia</taxon>
    </lineage>
</organism>
<dbReference type="Pfam" id="PF20254">
    <property type="entry name" value="DMFA2_C"/>
    <property type="match status" value="1"/>
</dbReference>
<dbReference type="SUPFAM" id="SSF49899">
    <property type="entry name" value="Concanavalin A-like lectins/glucanases"/>
    <property type="match status" value="1"/>
</dbReference>
<accession>A0ABY5PDX0</accession>
<reference evidence="3" key="1">
    <citation type="submission" date="2021-11" db="EMBL/GenBank/DDBJ databases">
        <title>Cultivation dependent microbiological survey of springs from the worlds oldest radium mine currently devoted to the extraction of radon-saturated water.</title>
        <authorList>
            <person name="Kapinusova G."/>
            <person name="Smrhova T."/>
            <person name="Strejcek M."/>
            <person name="Suman J."/>
            <person name="Jani K."/>
            <person name="Pajer P."/>
            <person name="Uhlik O."/>
        </authorList>
    </citation>
    <scope>NUCLEOTIDE SEQUENCE [LARGE SCALE GENOMIC DNA]</scope>
    <source>
        <strain evidence="3">J379</strain>
    </source>
</reference>
<dbReference type="EMBL" id="CP088295">
    <property type="protein sequence ID" value="UUY02822.1"/>
    <property type="molecule type" value="Genomic_DNA"/>
</dbReference>
<dbReference type="Proteomes" id="UP001058860">
    <property type="component" value="Chromosome"/>
</dbReference>
<name>A0ABY5PDX0_9ACTN</name>
<dbReference type="InterPro" id="IPR013320">
    <property type="entry name" value="ConA-like_dom_sf"/>
</dbReference>
<dbReference type="Gene3D" id="2.60.120.200">
    <property type="match status" value="1"/>
</dbReference>
<proteinExistence type="predicted"/>